<reference evidence="12 13" key="1">
    <citation type="submission" date="2017-11" db="EMBL/GenBank/DDBJ databases">
        <authorList>
            <person name="Kracher B."/>
        </authorList>
    </citation>
    <scope>NUCLEOTIDE SEQUENCE [LARGE SCALE GENOMIC DNA]</scope>
    <source>
        <strain evidence="12 13">RACE1</strain>
    </source>
</reference>
<gene>
    <name evidence="12" type="ORF">BLGHR1_14649</name>
</gene>
<evidence type="ECO:0000256" key="5">
    <source>
        <dbReference type="ARBA" id="ARBA00022989"/>
    </source>
</evidence>
<sequence length="368" mass="42475">MNQSRDIGPELNQINGVAITFLSILTTILAIIPLTTFIRIRQVGPCSLLLISMLFSTFAAVNSRIWSSENQSEWYSGVGICHIETPLRQPLTIAFAFAMVLMPWKLVETLRTRRVVQLNRVWRDIVFVWGVPVFIIMPFQYLVMTNVYSIIPGFGCMPEFDESWLSLLVVFMWWPVLLFFTLVLAIIMGIMINRKREEISESLNDNSSRASERTFIKLYIVAAVLIAIYFPTQLIFVIRYVPLRYGSFPFALEKNKEWVVPTLYHTSDDPQIQYEPWAYIAINFLMFLFYGANTDAQKSYRKCVENIGLVKLFPRFFSQQPHNSAKSLLSYGDFVGYITRKFEKHKDSTSKPHESVPKSSSYWGLSGN</sequence>
<dbReference type="InterPro" id="IPR001499">
    <property type="entry name" value="GPCR_STE3"/>
</dbReference>
<feature type="transmembrane region" description="Helical" evidence="11">
    <location>
        <begin position="218"/>
        <end position="241"/>
    </location>
</feature>
<dbReference type="GO" id="GO:0004932">
    <property type="term" value="F:mating-type factor pheromone receptor activity"/>
    <property type="evidence" value="ECO:0007669"/>
    <property type="project" value="InterPro"/>
</dbReference>
<dbReference type="GO" id="GO:0005886">
    <property type="term" value="C:plasma membrane"/>
    <property type="evidence" value="ECO:0007669"/>
    <property type="project" value="TreeGrafter"/>
</dbReference>
<evidence type="ECO:0000256" key="2">
    <source>
        <dbReference type="ARBA" id="ARBA00011085"/>
    </source>
</evidence>
<dbReference type="PANTHER" id="PTHR28097:SF1">
    <property type="entry name" value="PHEROMONE A FACTOR RECEPTOR"/>
    <property type="match status" value="1"/>
</dbReference>
<evidence type="ECO:0000256" key="4">
    <source>
        <dbReference type="ARBA" id="ARBA00022692"/>
    </source>
</evidence>
<dbReference type="Proteomes" id="UP000275772">
    <property type="component" value="Unassembled WGS sequence"/>
</dbReference>
<keyword evidence="8" id="KW-0675">Receptor</keyword>
<feature type="compositionally biased region" description="Polar residues" evidence="10">
    <location>
        <begin position="357"/>
        <end position="368"/>
    </location>
</feature>
<feature type="compositionally biased region" description="Basic and acidic residues" evidence="10">
    <location>
        <begin position="346"/>
        <end position="356"/>
    </location>
</feature>
<keyword evidence="3" id="KW-0589">Pheromone response</keyword>
<dbReference type="VEuPathDB" id="FungiDB:BLGHR1_14649"/>
<evidence type="ECO:0000256" key="9">
    <source>
        <dbReference type="ARBA" id="ARBA00023224"/>
    </source>
</evidence>
<feature type="transmembrane region" description="Helical" evidence="11">
    <location>
        <begin position="125"/>
        <end position="144"/>
    </location>
</feature>
<evidence type="ECO:0000256" key="8">
    <source>
        <dbReference type="ARBA" id="ARBA00023170"/>
    </source>
</evidence>
<keyword evidence="9" id="KW-0807">Transducer</keyword>
<feature type="transmembrane region" description="Helical" evidence="11">
    <location>
        <begin position="87"/>
        <end position="104"/>
    </location>
</feature>
<name>A0A383UWA9_BLUHO</name>
<protein>
    <recommendedName>
        <fullName evidence="14">Pheromone a factor receptor</fullName>
    </recommendedName>
</protein>
<evidence type="ECO:0000313" key="13">
    <source>
        <dbReference type="Proteomes" id="UP000275772"/>
    </source>
</evidence>
<dbReference type="PANTHER" id="PTHR28097">
    <property type="entry name" value="PHEROMONE A FACTOR RECEPTOR"/>
    <property type="match status" value="1"/>
</dbReference>
<dbReference type="Pfam" id="PF02076">
    <property type="entry name" value="STE3"/>
    <property type="match status" value="1"/>
</dbReference>
<comment type="similarity">
    <text evidence="2">Belongs to the G-protein coupled receptor 4 family.</text>
</comment>
<proteinExistence type="inferred from homology"/>
<evidence type="ECO:0008006" key="14">
    <source>
        <dbReference type="Google" id="ProtNLM"/>
    </source>
</evidence>
<evidence type="ECO:0000313" key="12">
    <source>
        <dbReference type="EMBL" id="SZF03855.1"/>
    </source>
</evidence>
<feature type="transmembrane region" description="Helical" evidence="11">
    <location>
        <begin position="14"/>
        <end position="34"/>
    </location>
</feature>
<evidence type="ECO:0000256" key="11">
    <source>
        <dbReference type="SAM" id="Phobius"/>
    </source>
</evidence>
<keyword evidence="4 11" id="KW-0812">Transmembrane</keyword>
<evidence type="ECO:0000256" key="3">
    <source>
        <dbReference type="ARBA" id="ARBA00022507"/>
    </source>
</evidence>
<accession>A0A383UWA9</accession>
<evidence type="ECO:0000256" key="1">
    <source>
        <dbReference type="ARBA" id="ARBA00004141"/>
    </source>
</evidence>
<keyword evidence="7 11" id="KW-0472">Membrane</keyword>
<dbReference type="Gene3D" id="1.20.1070.10">
    <property type="entry name" value="Rhodopsin 7-helix transmembrane proteins"/>
    <property type="match status" value="1"/>
</dbReference>
<dbReference type="GO" id="GO:0000750">
    <property type="term" value="P:pheromone-dependent signal transduction involved in conjugation with cellular fusion"/>
    <property type="evidence" value="ECO:0007669"/>
    <property type="project" value="TreeGrafter"/>
</dbReference>
<evidence type="ECO:0000256" key="6">
    <source>
        <dbReference type="ARBA" id="ARBA00023040"/>
    </source>
</evidence>
<dbReference type="PRINTS" id="PR00899">
    <property type="entry name" value="GPCRSTE3"/>
</dbReference>
<keyword evidence="5 11" id="KW-1133">Transmembrane helix</keyword>
<feature type="transmembrane region" description="Helical" evidence="11">
    <location>
        <begin position="46"/>
        <end position="67"/>
    </location>
</feature>
<evidence type="ECO:0000256" key="7">
    <source>
        <dbReference type="ARBA" id="ARBA00023136"/>
    </source>
</evidence>
<feature type="transmembrane region" description="Helical" evidence="11">
    <location>
        <begin position="164"/>
        <end position="192"/>
    </location>
</feature>
<dbReference type="AlphaFoldDB" id="A0A383UWA9"/>
<evidence type="ECO:0000256" key="10">
    <source>
        <dbReference type="SAM" id="MobiDB-lite"/>
    </source>
</evidence>
<keyword evidence="6" id="KW-0297">G-protein coupled receptor</keyword>
<dbReference type="EMBL" id="UNSH01000060">
    <property type="protein sequence ID" value="SZF03855.1"/>
    <property type="molecule type" value="Genomic_DNA"/>
</dbReference>
<comment type="subcellular location">
    <subcellularLocation>
        <location evidence="1">Membrane</location>
        <topology evidence="1">Multi-pass membrane protein</topology>
    </subcellularLocation>
</comment>
<feature type="region of interest" description="Disordered" evidence="10">
    <location>
        <begin position="346"/>
        <end position="368"/>
    </location>
</feature>
<organism evidence="12 13">
    <name type="scientific">Blumeria hordei</name>
    <name type="common">Barley powdery mildew</name>
    <name type="synonym">Blumeria graminis f. sp. hordei</name>
    <dbReference type="NCBI Taxonomy" id="2867405"/>
    <lineage>
        <taxon>Eukaryota</taxon>
        <taxon>Fungi</taxon>
        <taxon>Dikarya</taxon>
        <taxon>Ascomycota</taxon>
        <taxon>Pezizomycotina</taxon>
        <taxon>Leotiomycetes</taxon>
        <taxon>Erysiphales</taxon>
        <taxon>Erysiphaceae</taxon>
        <taxon>Blumeria</taxon>
    </lineage>
</organism>
<feature type="transmembrane region" description="Helical" evidence="11">
    <location>
        <begin position="276"/>
        <end position="292"/>
    </location>
</feature>